<feature type="transmembrane region" description="Helical" evidence="17">
    <location>
        <begin position="217"/>
        <end position="243"/>
    </location>
</feature>
<evidence type="ECO:0000256" key="5">
    <source>
        <dbReference type="ARBA" id="ARBA00022679"/>
    </source>
</evidence>
<dbReference type="GO" id="GO:0005886">
    <property type="term" value="C:plasma membrane"/>
    <property type="evidence" value="ECO:0007669"/>
    <property type="project" value="UniProtKB-SubCell"/>
</dbReference>
<keyword evidence="6" id="KW-0598">Phosphotransferase system</keyword>
<dbReference type="InterPro" id="IPR013013">
    <property type="entry name" value="PTS_EIIC_1"/>
</dbReference>
<keyword evidence="5" id="KW-0808">Transferase</keyword>
<dbReference type="PROSITE" id="PS51103">
    <property type="entry name" value="PTS_EIIC_TYPE_1"/>
    <property type="match status" value="1"/>
</dbReference>
<evidence type="ECO:0000259" key="20">
    <source>
        <dbReference type="PROSITE" id="PS51103"/>
    </source>
</evidence>
<evidence type="ECO:0000256" key="4">
    <source>
        <dbReference type="ARBA" id="ARBA00022597"/>
    </source>
</evidence>
<dbReference type="GO" id="GO:0016301">
    <property type="term" value="F:kinase activity"/>
    <property type="evidence" value="ECO:0007669"/>
    <property type="project" value="UniProtKB-KW"/>
</dbReference>
<evidence type="ECO:0000256" key="11">
    <source>
        <dbReference type="ARBA" id="ARBA00044053"/>
    </source>
</evidence>
<feature type="active site" description="Phosphocysteine intermediate; for EIIB activity" evidence="16">
    <location>
        <position position="26"/>
    </location>
</feature>
<feature type="transmembrane region" description="Helical" evidence="17">
    <location>
        <begin position="177"/>
        <end position="197"/>
    </location>
</feature>
<reference evidence="21 23" key="1">
    <citation type="journal article" date="2015" name="Genome Announc.">
        <title>Expanding the biotechnology potential of lactobacilli through comparative genomics of 213 strains and associated genera.</title>
        <authorList>
            <person name="Sun Z."/>
            <person name="Harris H.M."/>
            <person name="McCann A."/>
            <person name="Guo C."/>
            <person name="Argimon S."/>
            <person name="Zhang W."/>
            <person name="Yang X."/>
            <person name="Jeffery I.B."/>
            <person name="Cooney J.C."/>
            <person name="Kagawa T.F."/>
            <person name="Liu W."/>
            <person name="Song Y."/>
            <person name="Salvetti E."/>
            <person name="Wrobel A."/>
            <person name="Rasinkangas P."/>
            <person name="Parkhill J."/>
            <person name="Rea M.C."/>
            <person name="O'Sullivan O."/>
            <person name="Ritari J."/>
            <person name="Douillard F.P."/>
            <person name="Paul Ross R."/>
            <person name="Yang R."/>
            <person name="Briner A.E."/>
            <person name="Felis G.E."/>
            <person name="de Vos W.M."/>
            <person name="Barrangou R."/>
            <person name="Klaenhammer T.R."/>
            <person name="Caufield P.W."/>
            <person name="Cui Y."/>
            <person name="Zhang H."/>
            <person name="O'Toole P.W."/>
        </authorList>
    </citation>
    <scope>NUCLEOTIDE SEQUENCE [LARGE SCALE GENOMIC DNA]</scope>
    <source>
        <strain evidence="21 23">DSM 22301</strain>
    </source>
</reference>
<dbReference type="InterPro" id="IPR036878">
    <property type="entry name" value="Glu_permease_IIB"/>
</dbReference>
<evidence type="ECO:0000256" key="13">
    <source>
        <dbReference type="ARBA" id="ARBA00048931"/>
    </source>
</evidence>
<evidence type="ECO:0000259" key="18">
    <source>
        <dbReference type="PROSITE" id="PS51093"/>
    </source>
</evidence>
<comment type="caution">
    <text evidence="21">The sequence shown here is derived from an EMBL/GenBank/DDBJ whole genome shotgun (WGS) entry which is preliminary data.</text>
</comment>
<dbReference type="SUPFAM" id="SSF51261">
    <property type="entry name" value="Duplicated hybrid motif"/>
    <property type="match status" value="1"/>
</dbReference>
<keyword evidence="7 17" id="KW-0812">Transmembrane</keyword>
<evidence type="ECO:0000256" key="16">
    <source>
        <dbReference type="PROSITE-ProRule" id="PRU00421"/>
    </source>
</evidence>
<feature type="transmembrane region" description="Helical" evidence="17">
    <location>
        <begin position="369"/>
        <end position="390"/>
    </location>
</feature>
<keyword evidence="3" id="KW-1003">Cell membrane</keyword>
<dbReference type="Gene3D" id="2.70.70.10">
    <property type="entry name" value="Glucose Permease (Domain IIA)"/>
    <property type="match status" value="1"/>
</dbReference>
<dbReference type="EMBL" id="JQBY01000026">
    <property type="protein sequence ID" value="KRN81518.1"/>
    <property type="molecule type" value="Genomic_DNA"/>
</dbReference>
<keyword evidence="4" id="KW-0762">Sugar transport</keyword>
<sequence>MSYDALSQKIIDGVGGKKNVNSVVHCTTRLRFKLKNEKKADTDKLENTDGIITVVQSGGQYQVVIGNEVADVYDSLIKVGGFPDGGEVPDDYEDTKKLSPLDKFIDLVSGIFAPILGVLASAGMIKGFAAMFVAFGWLSDKSGTYTIMYAIGDAFFYFLPIILGLTAAKKFKVDQFVGLAIGAVLCYPSIVALNSSSTNLFTLFKGTFFQSTIHTTFLHIPVIMMSYTSSVIPIVLAIWFASYVQKSAKKIIPGVVRTFLVPFVVLLITVPVTFLVIGPISTWLSTGISDVVVGVYNFSPVFAGLIMGAFWQVFVMFGLHWGFVAIAMANIASKGFDPIVALVSAASFAQTGVVLAMTLQTKNAKTRAIGIPAVISGIFGVTEPAIYGLSLPRKRPFILSCIAASVSGGLLGLFGTKLWIMGGMGIFEIPSMLNPKVGMDMSFYGMLIAIVVATILGFALQFFFGRKFVDIDTKAKNTSEVQTVTEGADDAVNGNANVAVENAEVAYNKPEVLQSPVTGKVIPLKEVDDPVFSSESMGKGLAVEPTEGVLRSPADGKVAMVFPTGHAVGINTNDGAELLMHIGMDTVQLDGKGFETLVKQGDQVKAGQPLVKFDINEIKKAGYSVTTPIVVTNSRNYHHVEAVNNEENTNFGNKFLELD</sequence>
<dbReference type="EC" id="2.7.1.211" evidence="11"/>
<dbReference type="PANTHER" id="PTHR30175">
    <property type="entry name" value="PHOSPHOTRANSFERASE SYSTEM TRANSPORT PROTEIN"/>
    <property type="match status" value="1"/>
</dbReference>
<dbReference type="OrthoDB" id="9769191at2"/>
<keyword evidence="10 17" id="KW-0472">Membrane</keyword>
<evidence type="ECO:0000256" key="8">
    <source>
        <dbReference type="ARBA" id="ARBA00022777"/>
    </source>
</evidence>
<evidence type="ECO:0000256" key="12">
    <source>
        <dbReference type="ARBA" id="ARBA00045139"/>
    </source>
</evidence>
<dbReference type="InterPro" id="IPR001996">
    <property type="entry name" value="PTS_IIB_1"/>
</dbReference>
<evidence type="ECO:0000259" key="19">
    <source>
        <dbReference type="PROSITE" id="PS51098"/>
    </source>
</evidence>
<dbReference type="InterPro" id="IPR050558">
    <property type="entry name" value="PTS_Sugar-Specific_Components"/>
</dbReference>
<feature type="domain" description="PTS EIIB type-1" evidence="19">
    <location>
        <begin position="4"/>
        <end position="86"/>
    </location>
</feature>
<feature type="domain" description="PTS EIIC type-1" evidence="20">
    <location>
        <begin position="106"/>
        <end position="480"/>
    </location>
</feature>
<dbReference type="InterPro" id="IPR003352">
    <property type="entry name" value="PTS_EIIC"/>
</dbReference>
<feature type="transmembrane region" description="Helical" evidence="17">
    <location>
        <begin position="339"/>
        <end position="357"/>
    </location>
</feature>
<dbReference type="InterPro" id="IPR001127">
    <property type="entry name" value="PTS_EIIA_1_perm"/>
</dbReference>
<evidence type="ECO:0000313" key="23">
    <source>
        <dbReference type="Proteomes" id="UP000051749"/>
    </source>
</evidence>
<evidence type="ECO:0000256" key="14">
    <source>
        <dbReference type="ARBA" id="ARBA00074554"/>
    </source>
</evidence>
<evidence type="ECO:0000256" key="7">
    <source>
        <dbReference type="ARBA" id="ARBA00022692"/>
    </source>
</evidence>
<dbReference type="PROSITE" id="PS00371">
    <property type="entry name" value="PTS_EIIA_TYPE_1_HIS"/>
    <property type="match status" value="1"/>
</dbReference>
<evidence type="ECO:0000256" key="2">
    <source>
        <dbReference type="ARBA" id="ARBA00022448"/>
    </source>
</evidence>
<proteinExistence type="predicted"/>
<dbReference type="PANTHER" id="PTHR30175:SF1">
    <property type="entry name" value="PTS SYSTEM ARBUTIN-, CELLOBIOSE-, AND SALICIN-SPECIFIC EIIBC COMPONENT-RELATED"/>
    <property type="match status" value="1"/>
</dbReference>
<dbReference type="SUPFAM" id="SSF55604">
    <property type="entry name" value="Glucose permease domain IIB"/>
    <property type="match status" value="1"/>
</dbReference>
<dbReference type="Pfam" id="PF00358">
    <property type="entry name" value="PTS_EIIA_1"/>
    <property type="match status" value="1"/>
</dbReference>
<dbReference type="GO" id="GO:0009401">
    <property type="term" value="P:phosphoenolpyruvate-dependent sugar phosphotransferase system"/>
    <property type="evidence" value="ECO:0007669"/>
    <property type="project" value="UniProtKB-KW"/>
</dbReference>
<accession>A0A0R2JWL9</accession>
<dbReference type="Gene3D" id="3.30.1360.60">
    <property type="entry name" value="Glucose permease domain IIB"/>
    <property type="match status" value="1"/>
</dbReference>
<feature type="domain" description="PTS EIIA type-1" evidence="18">
    <location>
        <begin position="529"/>
        <end position="633"/>
    </location>
</feature>
<dbReference type="EMBL" id="FOGK01000022">
    <property type="protein sequence ID" value="SER86928.1"/>
    <property type="molecule type" value="Genomic_DNA"/>
</dbReference>
<dbReference type="AlphaFoldDB" id="A0A0R2JWL9"/>
<dbReference type="GeneID" id="76044342"/>
<evidence type="ECO:0000256" key="6">
    <source>
        <dbReference type="ARBA" id="ARBA00022683"/>
    </source>
</evidence>
<evidence type="ECO:0000256" key="10">
    <source>
        <dbReference type="ARBA" id="ARBA00023136"/>
    </source>
</evidence>
<comment type="catalytic activity">
    <reaction evidence="13">
        <text>N(pros)-phospho-L-histidyl-[protein](out) + sucrose = sucrose 6(G)-phosphate(in) + L-histidyl-[protein]</text>
        <dbReference type="Rhea" id="RHEA:49236"/>
        <dbReference type="Rhea" id="RHEA-COMP:9745"/>
        <dbReference type="Rhea" id="RHEA-COMP:9746"/>
        <dbReference type="ChEBI" id="CHEBI:17992"/>
        <dbReference type="ChEBI" id="CHEBI:29979"/>
        <dbReference type="ChEBI" id="CHEBI:64837"/>
        <dbReference type="ChEBI" id="CHEBI:91002"/>
        <dbReference type="EC" id="2.7.1.211"/>
    </reaction>
</comment>
<dbReference type="PROSITE" id="PS01035">
    <property type="entry name" value="PTS_EIIB_TYPE_1_CYS"/>
    <property type="match status" value="1"/>
</dbReference>
<keyword evidence="9 17" id="KW-1133">Transmembrane helix</keyword>
<dbReference type="GO" id="GO:0090589">
    <property type="term" value="F:protein-phosphocysteine-trehalose phosphotransferase system transporter activity"/>
    <property type="evidence" value="ECO:0007669"/>
    <property type="project" value="TreeGrafter"/>
</dbReference>
<protein>
    <recommendedName>
        <fullName evidence="14">PTS system sucrose-specific EIIBCA component</fullName>
        <ecNumber evidence="11">2.7.1.211</ecNumber>
    </recommendedName>
    <alternativeName>
        <fullName evidence="15">EIIBCA-Scr</fullName>
    </alternativeName>
</protein>
<dbReference type="FunFam" id="3.30.1360.60:FF:000001">
    <property type="entry name" value="PTS system glucose-specific IIBC component PtsG"/>
    <property type="match status" value="1"/>
</dbReference>
<feature type="transmembrane region" description="Helical" evidence="17">
    <location>
        <begin position="301"/>
        <end position="327"/>
    </location>
</feature>
<dbReference type="Proteomes" id="UP000051749">
    <property type="component" value="Unassembled WGS sequence"/>
</dbReference>
<evidence type="ECO:0000313" key="21">
    <source>
        <dbReference type="EMBL" id="KRN81518.1"/>
    </source>
</evidence>
<evidence type="ECO:0000313" key="22">
    <source>
        <dbReference type="EMBL" id="SER86928.1"/>
    </source>
</evidence>
<evidence type="ECO:0000256" key="17">
    <source>
        <dbReference type="SAM" id="Phobius"/>
    </source>
</evidence>
<dbReference type="STRING" id="319653.SAMN04487973_12223"/>
<dbReference type="InterPro" id="IPR011297">
    <property type="entry name" value="PTS_IIABC_b_glu"/>
</dbReference>
<comment type="subcellular location">
    <subcellularLocation>
        <location evidence="1">Cell membrane</location>
        <topology evidence="1">Multi-pass membrane protein</topology>
    </subcellularLocation>
</comment>
<evidence type="ECO:0000256" key="15">
    <source>
        <dbReference type="ARBA" id="ARBA00081008"/>
    </source>
</evidence>
<feature type="transmembrane region" description="Helical" evidence="17">
    <location>
        <begin position="147"/>
        <end position="165"/>
    </location>
</feature>
<dbReference type="GO" id="GO:0015771">
    <property type="term" value="P:trehalose transport"/>
    <property type="evidence" value="ECO:0007669"/>
    <property type="project" value="TreeGrafter"/>
</dbReference>
<keyword evidence="24" id="KW-1185">Reference proteome</keyword>
<dbReference type="CDD" id="cd00212">
    <property type="entry name" value="PTS_IIB_glc"/>
    <property type="match status" value="1"/>
</dbReference>
<dbReference type="PROSITE" id="PS51093">
    <property type="entry name" value="PTS_EIIA_TYPE_1"/>
    <property type="match status" value="1"/>
</dbReference>
<dbReference type="Pfam" id="PF02378">
    <property type="entry name" value="PTS_EIIC"/>
    <property type="match status" value="1"/>
</dbReference>
<dbReference type="PROSITE" id="PS51098">
    <property type="entry name" value="PTS_EIIB_TYPE_1"/>
    <property type="match status" value="1"/>
</dbReference>
<feature type="transmembrane region" description="Helical" evidence="17">
    <location>
        <begin position="397"/>
        <end position="421"/>
    </location>
</feature>
<evidence type="ECO:0000256" key="1">
    <source>
        <dbReference type="ARBA" id="ARBA00004651"/>
    </source>
</evidence>
<name>A0A0R2JWL9_9LACO</name>
<feature type="transmembrane region" description="Helical" evidence="17">
    <location>
        <begin position="107"/>
        <end position="135"/>
    </location>
</feature>
<dbReference type="NCBIfam" id="TIGR00830">
    <property type="entry name" value="PTBA"/>
    <property type="match status" value="1"/>
</dbReference>
<organism evidence="21 23">
    <name type="scientific">Pediococcus ethanolidurans</name>
    <dbReference type="NCBI Taxonomy" id="319653"/>
    <lineage>
        <taxon>Bacteria</taxon>
        <taxon>Bacillati</taxon>
        <taxon>Bacillota</taxon>
        <taxon>Bacilli</taxon>
        <taxon>Lactobacillales</taxon>
        <taxon>Lactobacillaceae</taxon>
        <taxon>Pediococcus</taxon>
    </lineage>
</organism>
<dbReference type="GO" id="GO:0008982">
    <property type="term" value="F:protein-N(PI)-phosphohistidine-sugar phosphotransferase activity"/>
    <property type="evidence" value="ECO:0007669"/>
    <property type="project" value="InterPro"/>
</dbReference>
<keyword evidence="8" id="KW-0418">Kinase</keyword>
<evidence type="ECO:0000313" key="24">
    <source>
        <dbReference type="Proteomes" id="UP000182818"/>
    </source>
</evidence>
<dbReference type="RefSeq" id="WP_057807675.1">
    <property type="nucleotide sequence ID" value="NZ_BJYP01000041.1"/>
</dbReference>
<comment type="function">
    <text evidence="12">The phosphoenolpyruvate-dependent sugar phosphotransferase system (sugar PTS), a major carbohydrate active transport system, catalyzes the phosphorylation of incoming sugar substrates concomitantly with their translocation across the cell membrane. This system is involved in sucrose transport.</text>
</comment>
<feature type="transmembrane region" description="Helical" evidence="17">
    <location>
        <begin position="255"/>
        <end position="281"/>
    </location>
</feature>
<dbReference type="PATRIC" id="fig|319653.3.peg.1171"/>
<feature type="transmembrane region" description="Helical" evidence="17">
    <location>
        <begin position="441"/>
        <end position="464"/>
    </location>
</feature>
<dbReference type="InterPro" id="IPR011055">
    <property type="entry name" value="Dup_hybrid_motif"/>
</dbReference>
<evidence type="ECO:0000256" key="3">
    <source>
        <dbReference type="ARBA" id="ARBA00022475"/>
    </source>
</evidence>
<dbReference type="Pfam" id="PF00367">
    <property type="entry name" value="PTS_EIIB"/>
    <property type="match status" value="1"/>
</dbReference>
<keyword evidence="2" id="KW-0813">Transport</keyword>
<dbReference type="InterPro" id="IPR018113">
    <property type="entry name" value="PTrfase_EIIB_Cys"/>
</dbReference>
<reference evidence="22 24" key="2">
    <citation type="submission" date="2016-10" db="EMBL/GenBank/DDBJ databases">
        <authorList>
            <person name="Varghese N."/>
            <person name="Submissions S."/>
        </authorList>
    </citation>
    <scope>NUCLEOTIDE SEQUENCE [LARGE SCALE GENOMIC DNA]</scope>
    <source>
        <strain evidence="22 24">CGMCC 1.3889</strain>
    </source>
</reference>
<dbReference type="Proteomes" id="UP000182818">
    <property type="component" value="Unassembled WGS sequence"/>
</dbReference>
<gene>
    <name evidence="21" type="ORF">IV87_GL001156</name>
    <name evidence="22" type="ORF">SAMN04487973_12223</name>
</gene>
<evidence type="ECO:0000256" key="9">
    <source>
        <dbReference type="ARBA" id="ARBA00022989"/>
    </source>
</evidence>
<dbReference type="FunFam" id="2.70.70.10:FF:000001">
    <property type="entry name" value="PTS system glucose-specific IIA component"/>
    <property type="match status" value="1"/>
</dbReference>
<dbReference type="NCBIfam" id="TIGR01995">
    <property type="entry name" value="PTS-II-ABC-beta"/>
    <property type="match status" value="1"/>
</dbReference>